<dbReference type="AlphaFoldDB" id="A0A6J6IY63"/>
<name>A0A6J6IY63_9ZZZZ</name>
<reference evidence="1" key="1">
    <citation type="submission" date="2020-05" db="EMBL/GenBank/DDBJ databases">
        <authorList>
            <person name="Chiriac C."/>
            <person name="Salcher M."/>
            <person name="Ghai R."/>
            <person name="Kavagutti S V."/>
        </authorList>
    </citation>
    <scope>NUCLEOTIDE SEQUENCE</scope>
</reference>
<organism evidence="1">
    <name type="scientific">freshwater metagenome</name>
    <dbReference type="NCBI Taxonomy" id="449393"/>
    <lineage>
        <taxon>unclassified sequences</taxon>
        <taxon>metagenomes</taxon>
        <taxon>ecological metagenomes</taxon>
    </lineage>
</organism>
<accession>A0A6J6IY63</accession>
<proteinExistence type="predicted"/>
<protein>
    <submittedName>
        <fullName evidence="1">Unannotated protein</fullName>
    </submittedName>
</protein>
<dbReference type="EMBL" id="CAEZVJ010000065">
    <property type="protein sequence ID" value="CAB4629682.1"/>
    <property type="molecule type" value="Genomic_DNA"/>
</dbReference>
<evidence type="ECO:0000313" key="1">
    <source>
        <dbReference type="EMBL" id="CAB4629682.1"/>
    </source>
</evidence>
<sequence>MGDGLGFADHFARFLKHLDDARLRREHGLSSEFGIHGTLFVGVDTSGRFAHDAAVEPKNRTCRKAKFAPPDDIGDVTECTDHRDAASFVNLGKRMSENGHLDTKQRRADGRAEERLVALIFGVGDESDTRWNHLGSGRLDVNRSAVGRVERDAMICTGNFFVLEFRLGDRGTERDVPQGWRVGLIRLAAGQVSQEGALSGALGIVGNRAVRLRPVDREAESSPEFLELLFVFDGQLLAEFDKIATRNWHLIGRL</sequence>
<gene>
    <name evidence="1" type="ORF">UFOPK1961_00673</name>
</gene>